<dbReference type="OrthoDB" id="2119945at2759"/>
<dbReference type="Pfam" id="PF08588">
    <property type="entry name" value="Duc1"/>
    <property type="match status" value="1"/>
</dbReference>
<organism evidence="2 3">
    <name type="scientific">Heliocybe sulcata</name>
    <dbReference type="NCBI Taxonomy" id="5364"/>
    <lineage>
        <taxon>Eukaryota</taxon>
        <taxon>Fungi</taxon>
        <taxon>Dikarya</taxon>
        <taxon>Basidiomycota</taxon>
        <taxon>Agaricomycotina</taxon>
        <taxon>Agaricomycetes</taxon>
        <taxon>Gloeophyllales</taxon>
        <taxon>Gloeophyllaceae</taxon>
        <taxon>Heliocybe</taxon>
    </lineage>
</organism>
<dbReference type="STRING" id="5364.A0A5C3NHY5"/>
<dbReference type="AlphaFoldDB" id="A0A5C3NHY5"/>
<feature type="domain" description="Domain of unknown function at the cortex 1" evidence="1">
    <location>
        <begin position="4"/>
        <end position="268"/>
    </location>
</feature>
<dbReference type="EMBL" id="ML213504">
    <property type="protein sequence ID" value="TFK56076.1"/>
    <property type="molecule type" value="Genomic_DNA"/>
</dbReference>
<dbReference type="PANTHER" id="PTHR34826">
    <property type="entry name" value="UPF0590 PROTEIN C409.17C"/>
    <property type="match status" value="1"/>
</dbReference>
<evidence type="ECO:0000259" key="1">
    <source>
        <dbReference type="Pfam" id="PF08588"/>
    </source>
</evidence>
<keyword evidence="3" id="KW-1185">Reference proteome</keyword>
<accession>A0A5C3NHY5</accession>
<evidence type="ECO:0000313" key="3">
    <source>
        <dbReference type="Proteomes" id="UP000305948"/>
    </source>
</evidence>
<sequence>MPSLRILAGPDTSNLQDITALVNTGAPHPVASAAFAGSLAVYLKDVPGADGHAHDAAHAYFGSPERADKTWSIQARGRFLEPRSADDVVLGVVLDRPLSLPWGFGALLKLMKYIDPTLEEDLASSTKPWALSPLISAIPHLVHQPRSGSDTPFPPAAPLADDTHTLRLTSDSDSAGYDTAEKRRAFFRDPSNRQQVTFGPEDVLTLDFCHGHLEFEPRLALKLPGGKSVDLTAYWDGQPVRFVCCERGKGGIADGDGEKWGRVFWCVVIEPEETPD</sequence>
<feature type="non-terminal residue" evidence="2">
    <location>
        <position position="276"/>
    </location>
</feature>
<dbReference type="PANTHER" id="PTHR34826:SF2">
    <property type="entry name" value="UPF0590 PROTEIN C409.17C"/>
    <property type="match status" value="1"/>
</dbReference>
<dbReference type="InterPro" id="IPR013897">
    <property type="entry name" value="Duc1"/>
</dbReference>
<reference evidence="2 3" key="1">
    <citation type="journal article" date="2019" name="Nat. Ecol. Evol.">
        <title>Megaphylogeny resolves global patterns of mushroom evolution.</title>
        <authorList>
            <person name="Varga T."/>
            <person name="Krizsan K."/>
            <person name="Foldi C."/>
            <person name="Dima B."/>
            <person name="Sanchez-Garcia M."/>
            <person name="Sanchez-Ramirez S."/>
            <person name="Szollosi G.J."/>
            <person name="Szarkandi J.G."/>
            <person name="Papp V."/>
            <person name="Albert L."/>
            <person name="Andreopoulos W."/>
            <person name="Angelini C."/>
            <person name="Antonin V."/>
            <person name="Barry K.W."/>
            <person name="Bougher N.L."/>
            <person name="Buchanan P."/>
            <person name="Buyck B."/>
            <person name="Bense V."/>
            <person name="Catcheside P."/>
            <person name="Chovatia M."/>
            <person name="Cooper J."/>
            <person name="Damon W."/>
            <person name="Desjardin D."/>
            <person name="Finy P."/>
            <person name="Geml J."/>
            <person name="Haridas S."/>
            <person name="Hughes K."/>
            <person name="Justo A."/>
            <person name="Karasinski D."/>
            <person name="Kautmanova I."/>
            <person name="Kiss B."/>
            <person name="Kocsube S."/>
            <person name="Kotiranta H."/>
            <person name="LaButti K.M."/>
            <person name="Lechner B.E."/>
            <person name="Liimatainen K."/>
            <person name="Lipzen A."/>
            <person name="Lukacs Z."/>
            <person name="Mihaltcheva S."/>
            <person name="Morgado L.N."/>
            <person name="Niskanen T."/>
            <person name="Noordeloos M.E."/>
            <person name="Ohm R.A."/>
            <person name="Ortiz-Santana B."/>
            <person name="Ovrebo C."/>
            <person name="Racz N."/>
            <person name="Riley R."/>
            <person name="Savchenko A."/>
            <person name="Shiryaev A."/>
            <person name="Soop K."/>
            <person name="Spirin V."/>
            <person name="Szebenyi C."/>
            <person name="Tomsovsky M."/>
            <person name="Tulloss R.E."/>
            <person name="Uehling J."/>
            <person name="Grigoriev I.V."/>
            <person name="Vagvolgyi C."/>
            <person name="Papp T."/>
            <person name="Martin F.M."/>
            <person name="Miettinen O."/>
            <person name="Hibbett D.S."/>
            <person name="Nagy L.G."/>
        </authorList>
    </citation>
    <scope>NUCLEOTIDE SEQUENCE [LARGE SCALE GENOMIC DNA]</scope>
    <source>
        <strain evidence="2 3">OMC1185</strain>
    </source>
</reference>
<proteinExistence type="predicted"/>
<name>A0A5C3NHY5_9AGAM</name>
<evidence type="ECO:0000313" key="2">
    <source>
        <dbReference type="EMBL" id="TFK56076.1"/>
    </source>
</evidence>
<protein>
    <recommendedName>
        <fullName evidence="1">Domain of unknown function at the cortex 1 domain-containing protein</fullName>
    </recommendedName>
</protein>
<gene>
    <name evidence="2" type="ORF">OE88DRAFT_1615359</name>
</gene>
<dbReference type="Proteomes" id="UP000305948">
    <property type="component" value="Unassembled WGS sequence"/>
</dbReference>